<accession>A0A1H9F9A0</accession>
<dbReference type="OrthoDB" id="8587at2"/>
<dbReference type="Proteomes" id="UP000242515">
    <property type="component" value="Unassembled WGS sequence"/>
</dbReference>
<dbReference type="Gene3D" id="2.60.40.3110">
    <property type="match status" value="1"/>
</dbReference>
<name>A0A1H9F9A0_9GAMM</name>
<dbReference type="PANTHER" id="PTHR30451">
    <property type="entry name" value="OUTER MEMBRANE USHER PROTEIN"/>
    <property type="match status" value="1"/>
</dbReference>
<dbReference type="EMBL" id="FOGC01000002">
    <property type="protein sequence ID" value="SEQ34013.1"/>
    <property type="molecule type" value="Genomic_DNA"/>
</dbReference>
<sequence>MLVKTYHYYLLLALVKSSQVYADSLYDIPAASGQSQSNNQLFLMTSINQGGLNDLVACRLNAAGDIEVKNKDLKKLRIILPNYQDEQWVDLRGVKNLTYRYDAPNQNLFINTASGNLSSYNLSSYNLSANSQGVDTAGELSPAINAMVINYTAFNSTTNTNGMVSGGLNLLYTTGLGSLYSNSLYNFSYKGSNDNKPIVRLDSGWQYIDNEKVRSYLFGDYVSNTTEWSNSLRLTGIQISSAYSKRPDVITAALPQFSGSAALPSSLDLYVDQQKVYSTNVPSGPFDIKSLPYVNGSDVSLVTTDTNGRQVRTEAKYYFSPNILQRGLSEYSLDIGIPRYDFGRASNHYDNDVVFSAGSLRYGLTDRLTASTHIENSSDGLNNAGLGIAKSFWGMGVINADIAGSQYKNSMGGLTLVGIESRLSPKLTANASYQRTYQDYYDLARVSQKRYQASTTMESNINTVSPYASTIARGGLNYRLFSQLNISTNYNSIVYRNDTYRTVSLNLSGNITSTNSFYLTLNKNLRDSHDVSAFLTYQYQPRNDINLTSNYSNNAGTSSLRQQFDKLSTSSQNSLNYGGYYQTAKQEDSFGGYASVNTRYNSLTLDFARAAQNYQANGSATGSVVLAENSLFFAQRIDNAFTIIKNAGPGSHIINGGVDLGATNSQGALLVSGITPYVKNNFYIDPTHLPLDWQPVSTSKSVTTSYNQGTLVDFKVRKVMSALVKIVDGQHQPIAPGYQVQLNQESPTVVGYDSEVYLTGIQSHNKVSIDLLDKGHCEFTFDYSDNTSPTHPLGPYLCH</sequence>
<dbReference type="RefSeq" id="WP_092673007.1">
    <property type="nucleotide sequence ID" value="NZ_FOGC01000002.1"/>
</dbReference>
<dbReference type="Gene3D" id="2.60.40.2610">
    <property type="entry name" value="Outer membrane usher protein FimD, plug domain"/>
    <property type="match status" value="1"/>
</dbReference>
<proteinExistence type="predicted"/>
<dbReference type="AlphaFoldDB" id="A0A1H9F9A0"/>
<dbReference type="InterPro" id="IPR000015">
    <property type="entry name" value="Fimb_usher"/>
</dbReference>
<gene>
    <name evidence="2" type="ORF">SAMN05216522_102201</name>
</gene>
<feature type="signal peptide" evidence="1">
    <location>
        <begin position="1"/>
        <end position="22"/>
    </location>
</feature>
<dbReference type="GO" id="GO:0009279">
    <property type="term" value="C:cell outer membrane"/>
    <property type="evidence" value="ECO:0007669"/>
    <property type="project" value="TreeGrafter"/>
</dbReference>
<dbReference type="STRING" id="988801.SAMN05216522_102201"/>
<feature type="chain" id="PRO_5017459751" evidence="1">
    <location>
        <begin position="23"/>
        <end position="799"/>
    </location>
</feature>
<reference evidence="3" key="1">
    <citation type="submission" date="2016-10" db="EMBL/GenBank/DDBJ databases">
        <authorList>
            <person name="Varghese N."/>
            <person name="Submissions S."/>
        </authorList>
    </citation>
    <scope>NUCLEOTIDE SEQUENCE [LARGE SCALE GENOMIC DNA]</scope>
    <source>
        <strain evidence="3">8N4</strain>
    </source>
</reference>
<keyword evidence="3" id="KW-1185">Reference proteome</keyword>
<keyword evidence="1" id="KW-0732">Signal</keyword>
<dbReference type="InterPro" id="IPR042186">
    <property type="entry name" value="FimD_plug_dom"/>
</dbReference>
<dbReference type="Pfam" id="PF00577">
    <property type="entry name" value="Usher"/>
    <property type="match status" value="1"/>
</dbReference>
<dbReference type="PANTHER" id="PTHR30451:SF5">
    <property type="entry name" value="SLR0019 PROTEIN"/>
    <property type="match status" value="1"/>
</dbReference>
<evidence type="ECO:0000313" key="3">
    <source>
        <dbReference type="Proteomes" id="UP000242515"/>
    </source>
</evidence>
<organism evidence="2 3">
    <name type="scientific">Rosenbergiella nectarea</name>
    <dbReference type="NCBI Taxonomy" id="988801"/>
    <lineage>
        <taxon>Bacteria</taxon>
        <taxon>Pseudomonadati</taxon>
        <taxon>Pseudomonadota</taxon>
        <taxon>Gammaproteobacteria</taxon>
        <taxon>Enterobacterales</taxon>
        <taxon>Erwiniaceae</taxon>
        <taxon>Rosenbergiella</taxon>
    </lineage>
</organism>
<protein>
    <submittedName>
        <fullName evidence="2">Outer membrane usher protein</fullName>
    </submittedName>
</protein>
<dbReference type="GO" id="GO:0009297">
    <property type="term" value="P:pilus assembly"/>
    <property type="evidence" value="ECO:0007669"/>
    <property type="project" value="InterPro"/>
</dbReference>
<evidence type="ECO:0000256" key="1">
    <source>
        <dbReference type="SAM" id="SignalP"/>
    </source>
</evidence>
<dbReference type="GO" id="GO:0015473">
    <property type="term" value="F:fimbrial usher porin activity"/>
    <property type="evidence" value="ECO:0007669"/>
    <property type="project" value="InterPro"/>
</dbReference>
<evidence type="ECO:0000313" key="2">
    <source>
        <dbReference type="EMBL" id="SEQ34013.1"/>
    </source>
</evidence>